<dbReference type="Gene3D" id="1.10.287.130">
    <property type="match status" value="1"/>
</dbReference>
<dbReference type="PRINTS" id="PR00344">
    <property type="entry name" value="BCTRLSENSOR"/>
</dbReference>
<dbReference type="GO" id="GO:0000155">
    <property type="term" value="F:phosphorelay sensor kinase activity"/>
    <property type="evidence" value="ECO:0007669"/>
    <property type="project" value="InterPro"/>
</dbReference>
<dbReference type="EC" id="2.7.13.3" evidence="3"/>
<dbReference type="CDD" id="cd00075">
    <property type="entry name" value="HATPase"/>
    <property type="match status" value="1"/>
</dbReference>
<dbReference type="CDD" id="cd06225">
    <property type="entry name" value="HAMP"/>
    <property type="match status" value="1"/>
</dbReference>
<dbReference type="PROSITE" id="PS50113">
    <property type="entry name" value="PAC"/>
    <property type="match status" value="1"/>
</dbReference>
<evidence type="ECO:0000256" key="10">
    <source>
        <dbReference type="ARBA" id="ARBA00022840"/>
    </source>
</evidence>
<dbReference type="InterPro" id="IPR003660">
    <property type="entry name" value="HAMP_dom"/>
</dbReference>
<evidence type="ECO:0000256" key="1">
    <source>
        <dbReference type="ARBA" id="ARBA00000085"/>
    </source>
</evidence>
<evidence type="ECO:0000256" key="13">
    <source>
        <dbReference type="ARBA" id="ARBA00023136"/>
    </source>
</evidence>
<dbReference type="PANTHER" id="PTHR45453:SF1">
    <property type="entry name" value="PHOSPHATE REGULON SENSOR PROTEIN PHOR"/>
    <property type="match status" value="1"/>
</dbReference>
<dbReference type="KEGG" id="axl:AXY_23790"/>
<keyword evidence="5" id="KW-0597">Phosphoprotein</keyword>
<dbReference type="InterPro" id="IPR005467">
    <property type="entry name" value="His_kinase_dom"/>
</dbReference>
<dbReference type="Pfam" id="PF23846">
    <property type="entry name" value="Cache_WalK"/>
    <property type="match status" value="1"/>
</dbReference>
<dbReference type="EMBL" id="AP012050">
    <property type="protein sequence ID" value="BAM48511.1"/>
    <property type="molecule type" value="Genomic_DNA"/>
</dbReference>
<dbReference type="CDD" id="cd00082">
    <property type="entry name" value="HisKA"/>
    <property type="match status" value="1"/>
</dbReference>
<evidence type="ECO:0000259" key="16">
    <source>
        <dbReference type="PROSITE" id="PS50112"/>
    </source>
</evidence>
<evidence type="ECO:0000313" key="20">
    <source>
        <dbReference type="Proteomes" id="UP000006294"/>
    </source>
</evidence>
<dbReference type="GO" id="GO:0016036">
    <property type="term" value="P:cellular response to phosphate starvation"/>
    <property type="evidence" value="ECO:0007669"/>
    <property type="project" value="TreeGrafter"/>
</dbReference>
<keyword evidence="6 19" id="KW-0808">Transferase</keyword>
<evidence type="ECO:0000256" key="6">
    <source>
        <dbReference type="ARBA" id="ARBA00022679"/>
    </source>
</evidence>
<dbReference type="SMART" id="SM00387">
    <property type="entry name" value="HATPase_c"/>
    <property type="match status" value="1"/>
</dbReference>
<name>K0J5Y7_AMPXN</name>
<feature type="transmembrane region" description="Helical" evidence="14">
    <location>
        <begin position="12"/>
        <end position="33"/>
    </location>
</feature>
<dbReference type="GO" id="GO:0005524">
    <property type="term" value="F:ATP binding"/>
    <property type="evidence" value="ECO:0007669"/>
    <property type="project" value="UniProtKB-KW"/>
</dbReference>
<evidence type="ECO:0000256" key="14">
    <source>
        <dbReference type="SAM" id="Phobius"/>
    </source>
</evidence>
<evidence type="ECO:0000256" key="7">
    <source>
        <dbReference type="ARBA" id="ARBA00022692"/>
    </source>
</evidence>
<dbReference type="NCBIfam" id="TIGR00229">
    <property type="entry name" value="sensory_box"/>
    <property type="match status" value="1"/>
</dbReference>
<dbReference type="PROSITE" id="PS50112">
    <property type="entry name" value="PAS"/>
    <property type="match status" value="1"/>
</dbReference>
<dbReference type="InterPro" id="IPR036890">
    <property type="entry name" value="HATPase_C_sf"/>
</dbReference>
<evidence type="ECO:0000256" key="4">
    <source>
        <dbReference type="ARBA" id="ARBA00022475"/>
    </source>
</evidence>
<dbReference type="InterPro" id="IPR003661">
    <property type="entry name" value="HisK_dim/P_dom"/>
</dbReference>
<dbReference type="InterPro" id="IPR036097">
    <property type="entry name" value="HisK_dim/P_sf"/>
</dbReference>
<dbReference type="Pfam" id="PF00512">
    <property type="entry name" value="HisKA"/>
    <property type="match status" value="1"/>
</dbReference>
<dbReference type="PANTHER" id="PTHR45453">
    <property type="entry name" value="PHOSPHATE REGULON SENSOR PROTEIN PHOR"/>
    <property type="match status" value="1"/>
</dbReference>
<dbReference type="NCBIfam" id="NF033092">
    <property type="entry name" value="HK_WalK"/>
    <property type="match status" value="1"/>
</dbReference>
<dbReference type="STRING" id="698758.AXY_23790"/>
<reference evidence="19 20" key="1">
    <citation type="submission" date="2011-01" db="EMBL/GenBank/DDBJ databases">
        <title>Whole genome sequence of Amphibacillus xylinus NBRC 15112.</title>
        <authorList>
            <person name="Nakazawa H."/>
            <person name="Katano Y."/>
            <person name="Nakamura S."/>
            <person name="Sasagawa M."/>
            <person name="Fukada J."/>
            <person name="Arai T."/>
            <person name="Sasakura N."/>
            <person name="Mochizuki D."/>
            <person name="Hosoyama A."/>
            <person name="Harada K."/>
            <person name="Horikawa H."/>
            <person name="Kato Y."/>
            <person name="Harada T."/>
            <person name="Sasaki K."/>
            <person name="Sekiguchi M."/>
            <person name="Hodoyama M."/>
            <person name="Nishiko R."/>
            <person name="Narita H."/>
            <person name="Hanamaki A."/>
            <person name="Hata C."/>
            <person name="Konno Y."/>
            <person name="Niimura Y."/>
            <person name="Yamazaki S."/>
            <person name="Fujita N."/>
        </authorList>
    </citation>
    <scope>NUCLEOTIDE SEQUENCE [LARGE SCALE GENOMIC DNA]</scope>
    <source>
        <strain evidence="20">ATCC 51415 / DSM 6626 / JCM 7361 / LMG 17667 / NBRC 15112 / Ep01</strain>
    </source>
</reference>
<dbReference type="HOGENOM" id="CLU_000445_89_2_9"/>
<keyword evidence="4" id="KW-1003">Cell membrane</keyword>
<proteinExistence type="predicted"/>
<feature type="domain" description="PAS" evidence="16">
    <location>
        <begin position="263"/>
        <end position="315"/>
    </location>
</feature>
<dbReference type="RefSeq" id="WP_015011090.1">
    <property type="nucleotide sequence ID" value="NC_018704.1"/>
</dbReference>
<dbReference type="SMART" id="SM00304">
    <property type="entry name" value="HAMP"/>
    <property type="match status" value="1"/>
</dbReference>
<keyword evidence="7 14" id="KW-0812">Transmembrane</keyword>
<dbReference type="InterPro" id="IPR003594">
    <property type="entry name" value="HATPase_dom"/>
</dbReference>
<keyword evidence="12" id="KW-0902">Two-component regulatory system</keyword>
<dbReference type="Pfam" id="PF00672">
    <property type="entry name" value="HAMP"/>
    <property type="match status" value="1"/>
</dbReference>
<dbReference type="PROSITE" id="PS50109">
    <property type="entry name" value="HIS_KIN"/>
    <property type="match status" value="1"/>
</dbReference>
<dbReference type="InterPro" id="IPR000014">
    <property type="entry name" value="PAS"/>
</dbReference>
<organism evidence="19 20">
    <name type="scientific">Amphibacillus xylanus (strain ATCC 51415 / DSM 6626 / JCM 7361 / LMG 17667 / NBRC 15112 / Ep01)</name>
    <dbReference type="NCBI Taxonomy" id="698758"/>
    <lineage>
        <taxon>Bacteria</taxon>
        <taxon>Bacillati</taxon>
        <taxon>Bacillota</taxon>
        <taxon>Bacilli</taxon>
        <taxon>Bacillales</taxon>
        <taxon>Bacillaceae</taxon>
        <taxon>Amphibacillus</taxon>
    </lineage>
</organism>
<evidence type="ECO:0000259" key="17">
    <source>
        <dbReference type="PROSITE" id="PS50113"/>
    </source>
</evidence>
<evidence type="ECO:0000256" key="12">
    <source>
        <dbReference type="ARBA" id="ARBA00023012"/>
    </source>
</evidence>
<dbReference type="SUPFAM" id="SSF158472">
    <property type="entry name" value="HAMP domain-like"/>
    <property type="match status" value="1"/>
</dbReference>
<dbReference type="Gene3D" id="1.10.8.500">
    <property type="entry name" value="HAMP domain in histidine kinase"/>
    <property type="match status" value="1"/>
</dbReference>
<keyword evidence="8" id="KW-0547">Nucleotide-binding</keyword>
<evidence type="ECO:0000313" key="19">
    <source>
        <dbReference type="EMBL" id="BAM48511.1"/>
    </source>
</evidence>
<gene>
    <name evidence="19" type="ordered locus">AXY_23790</name>
</gene>
<dbReference type="PATRIC" id="fig|698758.3.peg.2386"/>
<dbReference type="SMART" id="SM00388">
    <property type="entry name" value="HisKA"/>
    <property type="match status" value="1"/>
</dbReference>
<dbReference type="GO" id="GO:0005886">
    <property type="term" value="C:plasma membrane"/>
    <property type="evidence" value="ECO:0007669"/>
    <property type="project" value="UniProtKB-SubCell"/>
</dbReference>
<evidence type="ECO:0000256" key="3">
    <source>
        <dbReference type="ARBA" id="ARBA00012438"/>
    </source>
</evidence>
<keyword evidence="13 14" id="KW-0472">Membrane</keyword>
<evidence type="ECO:0000256" key="11">
    <source>
        <dbReference type="ARBA" id="ARBA00022989"/>
    </source>
</evidence>
<dbReference type="InterPro" id="IPR013767">
    <property type="entry name" value="PAS_fold"/>
</dbReference>
<keyword evidence="10" id="KW-0067">ATP-binding</keyword>
<dbReference type="SUPFAM" id="SSF55785">
    <property type="entry name" value="PYP-like sensor domain (PAS domain)"/>
    <property type="match status" value="1"/>
</dbReference>
<dbReference type="InterPro" id="IPR049814">
    <property type="entry name" value="Resp_reg_WalK"/>
</dbReference>
<dbReference type="OrthoDB" id="9813151at2"/>
<dbReference type="FunFam" id="3.30.565.10:FF:000006">
    <property type="entry name" value="Sensor histidine kinase WalK"/>
    <property type="match status" value="1"/>
</dbReference>
<evidence type="ECO:0000256" key="9">
    <source>
        <dbReference type="ARBA" id="ARBA00022777"/>
    </source>
</evidence>
<feature type="domain" description="Histidine kinase" evidence="15">
    <location>
        <begin position="385"/>
        <end position="602"/>
    </location>
</feature>
<dbReference type="AlphaFoldDB" id="K0J5Y7"/>
<dbReference type="InterPro" id="IPR050351">
    <property type="entry name" value="BphY/WalK/GraS-like"/>
</dbReference>
<keyword evidence="11 14" id="KW-1133">Transmembrane helix</keyword>
<dbReference type="InterPro" id="IPR004358">
    <property type="entry name" value="Sig_transdc_His_kin-like_C"/>
</dbReference>
<protein>
    <recommendedName>
        <fullName evidence="3">histidine kinase</fullName>
        <ecNumber evidence="3">2.7.13.3</ecNumber>
    </recommendedName>
</protein>
<keyword evidence="9 19" id="KW-0418">Kinase</keyword>
<dbReference type="FunFam" id="1.10.287.130:FF:000001">
    <property type="entry name" value="Two-component sensor histidine kinase"/>
    <property type="match status" value="1"/>
</dbReference>
<dbReference type="InterPro" id="IPR000700">
    <property type="entry name" value="PAS-assoc_C"/>
</dbReference>
<evidence type="ECO:0000256" key="2">
    <source>
        <dbReference type="ARBA" id="ARBA00004651"/>
    </source>
</evidence>
<dbReference type="InterPro" id="IPR057640">
    <property type="entry name" value="Cache_WalK"/>
</dbReference>
<evidence type="ECO:0000256" key="5">
    <source>
        <dbReference type="ARBA" id="ARBA00022553"/>
    </source>
</evidence>
<dbReference type="InterPro" id="IPR035965">
    <property type="entry name" value="PAS-like_dom_sf"/>
</dbReference>
<comment type="subcellular location">
    <subcellularLocation>
        <location evidence="2">Cell membrane</location>
        <topology evidence="2">Multi-pass membrane protein</topology>
    </subcellularLocation>
</comment>
<dbReference type="Pfam" id="PF02518">
    <property type="entry name" value="HATPase_c"/>
    <property type="match status" value="1"/>
</dbReference>
<dbReference type="SUPFAM" id="SSF47384">
    <property type="entry name" value="Homodimeric domain of signal transducing histidine kinase"/>
    <property type="match status" value="1"/>
</dbReference>
<dbReference type="Proteomes" id="UP000006294">
    <property type="component" value="Chromosome"/>
</dbReference>
<feature type="domain" description="HAMP" evidence="18">
    <location>
        <begin position="206"/>
        <end position="258"/>
    </location>
</feature>
<keyword evidence="20" id="KW-1185">Reference proteome</keyword>
<dbReference type="Pfam" id="PF00989">
    <property type="entry name" value="PAS"/>
    <property type="match status" value="1"/>
</dbReference>
<dbReference type="SMART" id="SM00091">
    <property type="entry name" value="PAS"/>
    <property type="match status" value="1"/>
</dbReference>
<evidence type="ECO:0000259" key="15">
    <source>
        <dbReference type="PROSITE" id="PS50109"/>
    </source>
</evidence>
<feature type="transmembrane region" description="Helical" evidence="14">
    <location>
        <begin position="185"/>
        <end position="205"/>
    </location>
</feature>
<dbReference type="GO" id="GO:0006355">
    <property type="term" value="P:regulation of DNA-templated transcription"/>
    <property type="evidence" value="ECO:0007669"/>
    <property type="project" value="InterPro"/>
</dbReference>
<dbReference type="Gene3D" id="3.30.450.20">
    <property type="entry name" value="PAS domain"/>
    <property type="match status" value="2"/>
</dbReference>
<evidence type="ECO:0000259" key="18">
    <source>
        <dbReference type="PROSITE" id="PS50885"/>
    </source>
</evidence>
<feature type="domain" description="PAC" evidence="17">
    <location>
        <begin position="327"/>
        <end position="381"/>
    </location>
</feature>
<evidence type="ECO:0000256" key="8">
    <source>
        <dbReference type="ARBA" id="ARBA00022741"/>
    </source>
</evidence>
<dbReference type="eggNOG" id="COG5002">
    <property type="taxonomic scope" value="Bacteria"/>
</dbReference>
<dbReference type="CDD" id="cd00130">
    <property type="entry name" value="PAS"/>
    <property type="match status" value="1"/>
</dbReference>
<dbReference type="GO" id="GO:0004721">
    <property type="term" value="F:phosphoprotein phosphatase activity"/>
    <property type="evidence" value="ECO:0007669"/>
    <property type="project" value="TreeGrafter"/>
</dbReference>
<sequence>MKKVGLFQSIQWKIIIIMILLLLLAIQVIGAYFSQGLEKELKQNFEESIDERLEVLSYNIRDAILADRSEGNLERSLEYDIANIIALYGQSDAYSKLQIVDRQFRIIGTNNQEDIGKIVTGESSVRPSIISGTKSRSIQRDAVTGERRLVKIHPLSNNDDEPIGAIYLEASMESIYEQLASINTIFLNGTLIAVGISAIVGVLVARSITKPITEMREQAQILASGDFSQEVNVYGVDEIGQLANTFNEMKENIKIANHTTEEERRKLSSVLSNMSDGVISTNEAGQIILMNDPAEILIGQTFEQVQNKLIFDVLNLSEDMIQLVEMQDSSSITIDFSDDNHFLLLKANFTVVEDEYGRFSGYITVISDVTEQEKVERERREFVSNVSHELRTPLTTMRSYLEALIDGAWTNKEIAPQFLEVTQNETERMIRLVNDLLQLSKMDNKGHEMVKERVNVVPFFHHVLDRFEMNKDERIKIERSIPRESIFLWMDKDQIIQVVDNIMSNALKYSPQDEAVRFKLTKERNRIKVMIADNGPGISPSKLDKIFDRFYRADAARSRERGGTGLGLAIAKEIIVNHQGQIWAESIEGQGTRVFFSLPLIARKQGD</sequence>
<accession>K0J5Y7</accession>
<comment type="catalytic activity">
    <reaction evidence="1">
        <text>ATP + protein L-histidine = ADP + protein N-phospho-L-histidine.</text>
        <dbReference type="EC" id="2.7.13.3"/>
    </reaction>
</comment>
<dbReference type="SUPFAM" id="SSF55874">
    <property type="entry name" value="ATPase domain of HSP90 chaperone/DNA topoisomerase II/histidine kinase"/>
    <property type="match status" value="1"/>
</dbReference>
<dbReference type="PROSITE" id="PS50885">
    <property type="entry name" value="HAMP"/>
    <property type="match status" value="1"/>
</dbReference>
<dbReference type="Gene3D" id="3.30.565.10">
    <property type="entry name" value="Histidine kinase-like ATPase, C-terminal domain"/>
    <property type="match status" value="1"/>
</dbReference>